<evidence type="ECO:0000256" key="7">
    <source>
        <dbReference type="ARBA" id="ARBA00022741"/>
    </source>
</evidence>
<keyword evidence="2" id="KW-0217">Developmental protein</keyword>
<dbReference type="InterPro" id="IPR008271">
    <property type="entry name" value="Ser/Thr_kinase_AS"/>
</dbReference>
<keyword evidence="11" id="KW-0460">Magnesium</keyword>
<name>K1RBA2_MAGGI</name>
<dbReference type="PANTHER" id="PTHR24346">
    <property type="entry name" value="MAP/MICROTUBULE AFFINITY-REGULATING KINASE"/>
    <property type="match status" value="1"/>
</dbReference>
<dbReference type="PIRSF" id="PIRSF000654">
    <property type="entry name" value="Integrin-linked_kinase"/>
    <property type="match status" value="1"/>
</dbReference>
<dbReference type="Pfam" id="PF00069">
    <property type="entry name" value="Pkinase"/>
    <property type="match status" value="1"/>
</dbReference>
<evidence type="ECO:0000256" key="10">
    <source>
        <dbReference type="ARBA" id="ARBA00022840"/>
    </source>
</evidence>
<evidence type="ECO:0000256" key="2">
    <source>
        <dbReference type="ARBA" id="ARBA00022473"/>
    </source>
</evidence>
<dbReference type="AlphaFoldDB" id="K1RBA2"/>
<dbReference type="HOGENOM" id="CLU_000288_63_0_1"/>
<dbReference type="PANTHER" id="PTHR24346:SF102">
    <property type="entry name" value="TESTIS-SPECIFIC SERINE_THREONINE-PROTEIN KINASE 1"/>
    <property type="match status" value="1"/>
</dbReference>
<evidence type="ECO:0000256" key="11">
    <source>
        <dbReference type="ARBA" id="ARBA00022842"/>
    </source>
</evidence>
<keyword evidence="8 16" id="KW-0418">Kinase</keyword>
<dbReference type="GO" id="GO:0005737">
    <property type="term" value="C:cytoplasm"/>
    <property type="evidence" value="ECO:0007669"/>
    <property type="project" value="TreeGrafter"/>
</dbReference>
<evidence type="ECO:0000256" key="1">
    <source>
        <dbReference type="ARBA" id="ARBA00001946"/>
    </source>
</evidence>
<proteinExistence type="inferred from homology"/>
<dbReference type="OMA" id="MLNASMP"/>
<keyword evidence="6" id="KW-0479">Metal-binding</keyword>
<dbReference type="KEGG" id="crg:105328495"/>
<dbReference type="FunFam" id="3.30.200.20:FF:000042">
    <property type="entry name" value="Aurora kinase A"/>
    <property type="match status" value="1"/>
</dbReference>
<dbReference type="FunFam" id="1.10.510.10:FF:000658">
    <property type="entry name" value="Protein CBG12184"/>
    <property type="match status" value="1"/>
</dbReference>
<reference evidence="16" key="1">
    <citation type="journal article" date="2012" name="Nature">
        <title>The oyster genome reveals stress adaptation and complexity of shell formation.</title>
        <authorList>
            <person name="Zhang G."/>
            <person name="Fang X."/>
            <person name="Guo X."/>
            <person name="Li L."/>
            <person name="Luo R."/>
            <person name="Xu F."/>
            <person name="Yang P."/>
            <person name="Zhang L."/>
            <person name="Wang X."/>
            <person name="Qi H."/>
            <person name="Xiong Z."/>
            <person name="Que H."/>
            <person name="Xie Y."/>
            <person name="Holland P.W."/>
            <person name="Paps J."/>
            <person name="Zhu Y."/>
            <person name="Wu F."/>
            <person name="Chen Y."/>
            <person name="Wang J."/>
            <person name="Peng C."/>
            <person name="Meng J."/>
            <person name="Yang L."/>
            <person name="Liu J."/>
            <person name="Wen B."/>
            <person name="Zhang N."/>
            <person name="Huang Z."/>
            <person name="Zhu Q."/>
            <person name="Feng Y."/>
            <person name="Mount A."/>
            <person name="Hedgecock D."/>
            <person name="Xu Z."/>
            <person name="Liu Y."/>
            <person name="Domazet-Loso T."/>
            <person name="Du Y."/>
            <person name="Sun X."/>
            <person name="Zhang S."/>
            <person name="Liu B."/>
            <person name="Cheng P."/>
            <person name="Jiang X."/>
            <person name="Li J."/>
            <person name="Fan D."/>
            <person name="Wang W."/>
            <person name="Fu W."/>
            <person name="Wang T."/>
            <person name="Wang B."/>
            <person name="Zhang J."/>
            <person name="Peng Z."/>
            <person name="Li Y."/>
            <person name="Li N."/>
            <person name="Wang J."/>
            <person name="Chen M."/>
            <person name="He Y."/>
            <person name="Tan F."/>
            <person name="Song X."/>
            <person name="Zheng Q."/>
            <person name="Huang R."/>
            <person name="Yang H."/>
            <person name="Du X."/>
            <person name="Chen L."/>
            <person name="Yang M."/>
            <person name="Gaffney P.M."/>
            <person name="Wang S."/>
            <person name="Luo L."/>
            <person name="She Z."/>
            <person name="Ming Y."/>
            <person name="Huang W."/>
            <person name="Zhang S."/>
            <person name="Huang B."/>
            <person name="Zhang Y."/>
            <person name="Qu T."/>
            <person name="Ni P."/>
            <person name="Miao G."/>
            <person name="Wang J."/>
            <person name="Wang Q."/>
            <person name="Steinberg C.E."/>
            <person name="Wang H."/>
            <person name="Li N."/>
            <person name="Qian L."/>
            <person name="Zhang G."/>
            <person name="Li Y."/>
            <person name="Yang H."/>
            <person name="Liu X."/>
            <person name="Wang J."/>
            <person name="Yin Y."/>
            <person name="Wang J."/>
        </authorList>
    </citation>
    <scope>NUCLEOTIDE SEQUENCE [LARGE SCALE GENOMIC DNA]</scope>
    <source>
        <strain evidence="16">05x7-T-G4-1.051#20</strain>
    </source>
</reference>
<keyword evidence="13" id="KW-0744">Spermatogenesis</keyword>
<keyword evidence="12" id="KW-0832">Ubl conjugation</keyword>
<dbReference type="GO" id="GO:0050321">
    <property type="term" value="F:tau-protein kinase activity"/>
    <property type="evidence" value="ECO:0007669"/>
    <property type="project" value="TreeGrafter"/>
</dbReference>
<dbReference type="Gene3D" id="1.10.510.10">
    <property type="entry name" value="Transferase(Phosphotransferase) domain 1"/>
    <property type="match status" value="1"/>
</dbReference>
<evidence type="ECO:0000256" key="6">
    <source>
        <dbReference type="ARBA" id="ARBA00022723"/>
    </source>
</evidence>
<dbReference type="SUPFAM" id="SSF56112">
    <property type="entry name" value="Protein kinase-like (PK-like)"/>
    <property type="match status" value="1"/>
</dbReference>
<dbReference type="EMBL" id="JH816363">
    <property type="protein sequence ID" value="EKC40939.1"/>
    <property type="molecule type" value="Genomic_DNA"/>
</dbReference>
<dbReference type="InterPro" id="IPR011009">
    <property type="entry name" value="Kinase-like_dom_sf"/>
</dbReference>
<protein>
    <submittedName>
        <fullName evidence="16">Testis-specific serine/threonine-protein kinase 1</fullName>
    </submittedName>
</protein>
<evidence type="ECO:0000256" key="4">
    <source>
        <dbReference type="ARBA" id="ARBA00022553"/>
    </source>
</evidence>
<keyword evidence="4" id="KW-0597">Phosphoprotein</keyword>
<comment type="similarity">
    <text evidence="14">Belongs to the protein kinase superfamily.</text>
</comment>
<evidence type="ECO:0000256" key="14">
    <source>
        <dbReference type="RuleBase" id="RU000304"/>
    </source>
</evidence>
<dbReference type="GO" id="GO:0000226">
    <property type="term" value="P:microtubule cytoskeleton organization"/>
    <property type="evidence" value="ECO:0007669"/>
    <property type="project" value="TreeGrafter"/>
</dbReference>
<dbReference type="InterPro" id="IPR000719">
    <property type="entry name" value="Prot_kinase_dom"/>
</dbReference>
<evidence type="ECO:0000256" key="12">
    <source>
        <dbReference type="ARBA" id="ARBA00022843"/>
    </source>
</evidence>
<keyword evidence="9" id="KW-0221">Differentiation</keyword>
<dbReference type="CDD" id="cd14080">
    <property type="entry name" value="STKc_TSSK-like"/>
    <property type="match status" value="1"/>
</dbReference>
<organism evidence="16">
    <name type="scientific">Magallana gigas</name>
    <name type="common">Pacific oyster</name>
    <name type="synonym">Crassostrea gigas</name>
    <dbReference type="NCBI Taxonomy" id="29159"/>
    <lineage>
        <taxon>Eukaryota</taxon>
        <taxon>Metazoa</taxon>
        <taxon>Spiralia</taxon>
        <taxon>Lophotrochozoa</taxon>
        <taxon>Mollusca</taxon>
        <taxon>Bivalvia</taxon>
        <taxon>Autobranchia</taxon>
        <taxon>Pteriomorphia</taxon>
        <taxon>Ostreida</taxon>
        <taxon>Ostreoidea</taxon>
        <taxon>Ostreidae</taxon>
        <taxon>Magallana</taxon>
    </lineage>
</organism>
<dbReference type="GO" id="GO:0005524">
    <property type="term" value="F:ATP binding"/>
    <property type="evidence" value="ECO:0007669"/>
    <property type="project" value="UniProtKB-UniRule"/>
</dbReference>
<evidence type="ECO:0000256" key="9">
    <source>
        <dbReference type="ARBA" id="ARBA00022782"/>
    </source>
</evidence>
<dbReference type="GO" id="GO:0030154">
    <property type="term" value="P:cell differentiation"/>
    <property type="evidence" value="ECO:0007669"/>
    <property type="project" value="UniProtKB-KW"/>
</dbReference>
<keyword evidence="3 14" id="KW-0723">Serine/threonine-protein kinase</keyword>
<dbReference type="InParanoid" id="K1RBA2"/>
<dbReference type="SMART" id="SM00220">
    <property type="entry name" value="S_TKc"/>
    <property type="match status" value="1"/>
</dbReference>
<feature type="domain" description="Protein kinase" evidence="15">
    <location>
        <begin position="32"/>
        <end position="286"/>
    </location>
</feature>
<dbReference type="GO" id="GO:0035556">
    <property type="term" value="P:intracellular signal transduction"/>
    <property type="evidence" value="ECO:0007669"/>
    <property type="project" value="TreeGrafter"/>
</dbReference>
<sequence length="325" mass="36891">MPGWLECMFGMGSKDDSMSLTDEEAELKKRGYNLGTLIGEGSYAKVKSAHSEKNQKRVAVKIINKKKAPKDFREKFLPRELAIHIKLEHPNIVKCLDLMEFHNKVYIVMEYAGHGDLLEYIKLRGAIEEDKARPMFKQICSAIDYLHQNRIVHRDMKCENLLLDSLNNVKVSDFGFCREFQPGDVSKTFCGSAAYAAPEILQGIPYHGPLHDIWSMGVILYIMVCASMPYDDTNIKKMVREQLERKVGFSKSKKLSAECKDLVHKILEVNVKRRATITTVLEHPWMLDKKAEADKALLKAQDREAKMAEASKALKSELAGAKLSN</sequence>
<comment type="cofactor">
    <cofactor evidence="1">
        <name>Mg(2+)</name>
        <dbReference type="ChEBI" id="CHEBI:18420"/>
    </cofactor>
</comment>
<keyword evidence="10 14" id="KW-0067">ATP-binding</keyword>
<dbReference type="PROSITE" id="PS00107">
    <property type="entry name" value="PROTEIN_KINASE_ATP"/>
    <property type="match status" value="1"/>
</dbReference>
<evidence type="ECO:0000259" key="15">
    <source>
        <dbReference type="PROSITE" id="PS50011"/>
    </source>
</evidence>
<keyword evidence="5" id="KW-0808">Transferase</keyword>
<dbReference type="PROSITE" id="PS00108">
    <property type="entry name" value="PROTEIN_KINASE_ST"/>
    <property type="match status" value="1"/>
</dbReference>
<evidence type="ECO:0000313" key="16">
    <source>
        <dbReference type="EMBL" id="EKC40939.1"/>
    </source>
</evidence>
<dbReference type="OrthoDB" id="541276at2759"/>
<evidence type="ECO:0000256" key="3">
    <source>
        <dbReference type="ARBA" id="ARBA00022527"/>
    </source>
</evidence>
<evidence type="ECO:0000256" key="13">
    <source>
        <dbReference type="ARBA" id="ARBA00022871"/>
    </source>
</evidence>
<accession>K1RBA2</accession>
<evidence type="ECO:0000256" key="8">
    <source>
        <dbReference type="ARBA" id="ARBA00022777"/>
    </source>
</evidence>
<evidence type="ECO:0000256" key="5">
    <source>
        <dbReference type="ARBA" id="ARBA00022679"/>
    </source>
</evidence>
<dbReference type="InterPro" id="IPR017441">
    <property type="entry name" value="Protein_kinase_ATP_BS"/>
</dbReference>
<dbReference type="GO" id="GO:0000287">
    <property type="term" value="F:magnesium ion binding"/>
    <property type="evidence" value="ECO:0007669"/>
    <property type="project" value="UniProtKB-ARBA"/>
</dbReference>
<dbReference type="PROSITE" id="PS50011">
    <property type="entry name" value="PROTEIN_KINASE_DOM"/>
    <property type="match status" value="1"/>
</dbReference>
<gene>
    <name evidence="16" type="ORF">CGI_10028659</name>
</gene>
<dbReference type="GO" id="GO:0007283">
    <property type="term" value="P:spermatogenesis"/>
    <property type="evidence" value="ECO:0007669"/>
    <property type="project" value="UniProtKB-KW"/>
</dbReference>
<keyword evidence="7 14" id="KW-0547">Nucleotide-binding</keyword>